<name>A0ABV0ILK6_9MICC</name>
<feature type="domain" description="PPM-type phosphatase" evidence="2">
    <location>
        <begin position="17"/>
        <end position="247"/>
    </location>
</feature>
<dbReference type="Proteomes" id="UP001484097">
    <property type="component" value="Unassembled WGS sequence"/>
</dbReference>
<sequence length="315" mass="34003">MTLETTEDAPQRPFRLNYGFGSHRGLRRQLNEDSLVVTGNLFAVADGMGGHEAGEVASRICVETLAAGVKEVRNDLTADELQQLMVTADDAIRRVGGSRAGTTLAGVAIVRELQGLYWMVFNVGDSRTYRLSEGEFAQISVDHSEVQELVDEGYLSAEEARHHPRRHVITRALGTGEASEADFWMLSVHDGDRLMICSDGLTSEVSDEDIRQQLVDQHSPQDAVDALIRLALDGGGRDNITVIVVDVEDTDAEGERITTSPRPEEGDEHQTTRPRFDGGSGGRMVNGGRVFGMDGPDGEPGTDAGAGAEGKDDGR</sequence>
<feature type="compositionally biased region" description="Basic and acidic residues" evidence="1">
    <location>
        <begin position="262"/>
        <end position="276"/>
    </location>
</feature>
<evidence type="ECO:0000256" key="1">
    <source>
        <dbReference type="SAM" id="MobiDB-lite"/>
    </source>
</evidence>
<dbReference type="EMBL" id="JBDXMX010000009">
    <property type="protein sequence ID" value="MEO9249061.1"/>
    <property type="molecule type" value="Genomic_DNA"/>
</dbReference>
<dbReference type="Pfam" id="PF13672">
    <property type="entry name" value="PP2C_2"/>
    <property type="match status" value="1"/>
</dbReference>
<evidence type="ECO:0000259" key="2">
    <source>
        <dbReference type="PROSITE" id="PS51746"/>
    </source>
</evidence>
<dbReference type="InterPro" id="IPR036457">
    <property type="entry name" value="PPM-type-like_dom_sf"/>
</dbReference>
<proteinExistence type="predicted"/>
<dbReference type="InterPro" id="IPR001932">
    <property type="entry name" value="PPM-type_phosphatase-like_dom"/>
</dbReference>
<accession>A0ABV0ILK6</accession>
<feature type="region of interest" description="Disordered" evidence="1">
    <location>
        <begin position="251"/>
        <end position="315"/>
    </location>
</feature>
<reference evidence="3 4" key="1">
    <citation type="submission" date="2024-05" db="EMBL/GenBank/DDBJ databases">
        <authorList>
            <person name="Yi C."/>
        </authorList>
    </citation>
    <scope>NUCLEOTIDE SEQUENCE [LARGE SCALE GENOMIC DNA]</scope>
    <source>
        <strain evidence="3 4">XS13</strain>
    </source>
</reference>
<dbReference type="PROSITE" id="PS51746">
    <property type="entry name" value="PPM_2"/>
    <property type="match status" value="1"/>
</dbReference>
<organism evidence="3 4">
    <name type="scientific">Citricoccus nitrophenolicus</name>
    <dbReference type="NCBI Taxonomy" id="863575"/>
    <lineage>
        <taxon>Bacteria</taxon>
        <taxon>Bacillati</taxon>
        <taxon>Actinomycetota</taxon>
        <taxon>Actinomycetes</taxon>
        <taxon>Micrococcales</taxon>
        <taxon>Micrococcaceae</taxon>
        <taxon>Citricoccus</taxon>
    </lineage>
</organism>
<protein>
    <submittedName>
        <fullName evidence="3">Protein phosphatase 2C domain-containing protein</fullName>
    </submittedName>
</protein>
<gene>
    <name evidence="3" type="ORF">ABDK96_15360</name>
</gene>
<dbReference type="RefSeq" id="WP_347921730.1">
    <property type="nucleotide sequence ID" value="NZ_JBDXMX010000009.1"/>
</dbReference>
<dbReference type="PANTHER" id="PTHR47992">
    <property type="entry name" value="PROTEIN PHOSPHATASE"/>
    <property type="match status" value="1"/>
</dbReference>
<evidence type="ECO:0000313" key="4">
    <source>
        <dbReference type="Proteomes" id="UP001484097"/>
    </source>
</evidence>
<keyword evidence="4" id="KW-1185">Reference proteome</keyword>
<dbReference type="SUPFAM" id="SSF81606">
    <property type="entry name" value="PP2C-like"/>
    <property type="match status" value="1"/>
</dbReference>
<dbReference type="Gene3D" id="3.60.40.10">
    <property type="entry name" value="PPM-type phosphatase domain"/>
    <property type="match status" value="1"/>
</dbReference>
<comment type="caution">
    <text evidence="3">The sequence shown here is derived from an EMBL/GenBank/DDBJ whole genome shotgun (WGS) entry which is preliminary data.</text>
</comment>
<dbReference type="InterPro" id="IPR015655">
    <property type="entry name" value="PP2C"/>
</dbReference>
<dbReference type="CDD" id="cd00143">
    <property type="entry name" value="PP2Cc"/>
    <property type="match status" value="1"/>
</dbReference>
<dbReference type="SMART" id="SM00332">
    <property type="entry name" value="PP2Cc"/>
    <property type="match status" value="1"/>
</dbReference>
<dbReference type="SMART" id="SM00331">
    <property type="entry name" value="PP2C_SIG"/>
    <property type="match status" value="1"/>
</dbReference>
<evidence type="ECO:0000313" key="3">
    <source>
        <dbReference type="EMBL" id="MEO9249061.1"/>
    </source>
</evidence>